<evidence type="ECO:0000313" key="2">
    <source>
        <dbReference type="EMBL" id="KAJ8435628.1"/>
    </source>
</evidence>
<dbReference type="Proteomes" id="UP001153076">
    <property type="component" value="Unassembled WGS sequence"/>
</dbReference>
<reference evidence="2" key="1">
    <citation type="submission" date="2022-04" db="EMBL/GenBank/DDBJ databases">
        <title>Carnegiea gigantea Genome sequencing and assembly v2.</title>
        <authorList>
            <person name="Copetti D."/>
            <person name="Sanderson M.J."/>
            <person name="Burquez A."/>
            <person name="Wojciechowski M.F."/>
        </authorList>
    </citation>
    <scope>NUCLEOTIDE SEQUENCE</scope>
    <source>
        <strain evidence="2">SGP5-SGP5p</strain>
        <tissue evidence="2">Aerial part</tissue>
    </source>
</reference>
<feature type="compositionally biased region" description="Basic and acidic residues" evidence="1">
    <location>
        <begin position="260"/>
        <end position="271"/>
    </location>
</feature>
<feature type="region of interest" description="Disordered" evidence="1">
    <location>
        <begin position="150"/>
        <end position="174"/>
    </location>
</feature>
<evidence type="ECO:0000313" key="3">
    <source>
        <dbReference type="Proteomes" id="UP001153076"/>
    </source>
</evidence>
<feature type="compositionally biased region" description="Basic and acidic residues" evidence="1">
    <location>
        <begin position="158"/>
        <end position="174"/>
    </location>
</feature>
<accession>A0A9Q1QB16</accession>
<evidence type="ECO:0000256" key="1">
    <source>
        <dbReference type="SAM" id="MobiDB-lite"/>
    </source>
</evidence>
<protein>
    <submittedName>
        <fullName evidence="2">Uncharacterized protein</fullName>
    </submittedName>
</protein>
<name>A0A9Q1QB16_9CARY</name>
<dbReference type="AlphaFoldDB" id="A0A9Q1QB16"/>
<dbReference type="EMBL" id="JAKOGI010000399">
    <property type="protein sequence ID" value="KAJ8435628.1"/>
    <property type="molecule type" value="Genomic_DNA"/>
</dbReference>
<comment type="caution">
    <text evidence="2">The sequence shown here is derived from an EMBL/GenBank/DDBJ whole genome shotgun (WGS) entry which is preliminary data.</text>
</comment>
<keyword evidence="3" id="KW-1185">Reference proteome</keyword>
<gene>
    <name evidence="2" type="ORF">Cgig2_000294</name>
</gene>
<feature type="region of interest" description="Disordered" evidence="1">
    <location>
        <begin position="250"/>
        <end position="271"/>
    </location>
</feature>
<organism evidence="2 3">
    <name type="scientific">Carnegiea gigantea</name>
    <dbReference type="NCBI Taxonomy" id="171969"/>
    <lineage>
        <taxon>Eukaryota</taxon>
        <taxon>Viridiplantae</taxon>
        <taxon>Streptophyta</taxon>
        <taxon>Embryophyta</taxon>
        <taxon>Tracheophyta</taxon>
        <taxon>Spermatophyta</taxon>
        <taxon>Magnoliopsida</taxon>
        <taxon>eudicotyledons</taxon>
        <taxon>Gunneridae</taxon>
        <taxon>Pentapetalae</taxon>
        <taxon>Caryophyllales</taxon>
        <taxon>Cactineae</taxon>
        <taxon>Cactaceae</taxon>
        <taxon>Cactoideae</taxon>
        <taxon>Echinocereeae</taxon>
        <taxon>Carnegiea</taxon>
    </lineage>
</organism>
<sequence length="271" mass="30902">MAMWLVWNFDTCSYSLSLANRRTRVTEHDGHVTLGPLEVVEPKNEINVTFEFRTLLNHWKQQWPKYDSIPKCGELIKMIQGQVDGGENFKRNFVIFMVSTCLRGNQTVLTWSCGVQAKVGAPSIVNVKRESVTGFGRGYLENTLHKMSMTDEEEQVNENEHHSENVEDEGKAKDQTGISKVKVSQICLIILLFLKTKKKEIVLLLFSSSFPSKVSYSFDYKYWLSSSGSFVGRLGANQFDNSQHLTADRGFDSWSTHPTQESKRDGCRIDE</sequence>
<proteinExistence type="predicted"/>
<dbReference type="OrthoDB" id="1587081at2759"/>